<feature type="coiled-coil region" evidence="1">
    <location>
        <begin position="230"/>
        <end position="257"/>
    </location>
</feature>
<keyword evidence="4" id="KW-1185">Reference proteome</keyword>
<dbReference type="OrthoDB" id="260006at2759"/>
<comment type="caution">
    <text evidence="3">The sequence shown here is derived from an EMBL/GenBank/DDBJ whole genome shotgun (WGS) entry which is preliminary data.</text>
</comment>
<accession>A0A836H5P6</accession>
<reference evidence="3 4" key="1">
    <citation type="submission" date="2021-03" db="EMBL/GenBank/DDBJ databases">
        <title>Leishmania (Mundinia) martiniquensis Genome sequencing and assembly.</title>
        <authorList>
            <person name="Almutairi H."/>
            <person name="Gatherer D."/>
        </authorList>
    </citation>
    <scope>NUCLEOTIDE SEQUENCE [LARGE SCALE GENOMIC DNA]</scope>
    <source>
        <strain evidence="3">LSCM1</strain>
    </source>
</reference>
<sequence>MFDAVALPFADSPLSATSSGAEDVRWMAFARELVLQDLRSTPLAMQVWADAITHSLETQQEHYQSVRDFLSDMQSRLARDAGEGLPSPISGTIRHTGGDSRGGLLDPVEVAAPPLTLWRSTVPGDPAGSVPPLSGLERSELESEEEEPILFSSSRVTPSETQLTATQASLDAVFFEALLSQELSVTLWQSCGAPQEALQCALDEMQRLDRSLCEEDAVLRYLNTTRYAEQRTYKRRRTELESQLRKTREKVSALEKLLGFGTAALSSGGEVRPGKRLRTYLLE</sequence>
<feature type="region of interest" description="Disordered" evidence="2">
    <location>
        <begin position="119"/>
        <end position="155"/>
    </location>
</feature>
<gene>
    <name evidence="3" type="ORF">LSCM1_01732</name>
</gene>
<protein>
    <submittedName>
        <fullName evidence="3">Uncharacterized protein</fullName>
    </submittedName>
</protein>
<dbReference type="EMBL" id="JAFEUZ010000032">
    <property type="protein sequence ID" value="KAG5470488.1"/>
    <property type="molecule type" value="Genomic_DNA"/>
</dbReference>
<name>A0A836H5P6_9TRYP</name>
<evidence type="ECO:0000256" key="2">
    <source>
        <dbReference type="SAM" id="MobiDB-lite"/>
    </source>
</evidence>
<dbReference type="Proteomes" id="UP000673552">
    <property type="component" value="Chromosome 32"/>
</dbReference>
<dbReference type="KEGG" id="lmat:92511844"/>
<evidence type="ECO:0000256" key="1">
    <source>
        <dbReference type="SAM" id="Coils"/>
    </source>
</evidence>
<proteinExistence type="predicted"/>
<dbReference type="AlphaFoldDB" id="A0A836H5P6"/>
<organism evidence="3 4">
    <name type="scientific">Leishmania martiniquensis</name>
    <dbReference type="NCBI Taxonomy" id="1580590"/>
    <lineage>
        <taxon>Eukaryota</taxon>
        <taxon>Discoba</taxon>
        <taxon>Euglenozoa</taxon>
        <taxon>Kinetoplastea</taxon>
        <taxon>Metakinetoplastina</taxon>
        <taxon>Trypanosomatida</taxon>
        <taxon>Trypanosomatidae</taxon>
        <taxon>Leishmaniinae</taxon>
        <taxon>Leishmania</taxon>
    </lineage>
</organism>
<dbReference type="GeneID" id="92511844"/>
<evidence type="ECO:0000313" key="3">
    <source>
        <dbReference type="EMBL" id="KAG5470488.1"/>
    </source>
</evidence>
<evidence type="ECO:0000313" key="4">
    <source>
        <dbReference type="Proteomes" id="UP000673552"/>
    </source>
</evidence>
<dbReference type="RefSeq" id="XP_067175881.1">
    <property type="nucleotide sequence ID" value="XM_067319332.1"/>
</dbReference>
<keyword evidence="1" id="KW-0175">Coiled coil</keyword>